<proteinExistence type="inferred from homology"/>
<dbReference type="SUPFAM" id="SSF47473">
    <property type="entry name" value="EF-hand"/>
    <property type="match status" value="1"/>
</dbReference>
<comment type="caution">
    <text evidence="9">The sequence shown here is derived from an EMBL/GenBank/DDBJ whole genome shotgun (WGS) entry which is preliminary data.</text>
</comment>
<feature type="transmembrane region" description="Helical" evidence="6">
    <location>
        <begin position="932"/>
        <end position="953"/>
    </location>
</feature>
<comment type="similarity">
    <text evidence="1">Belongs to the stealth family.</text>
</comment>
<keyword evidence="3" id="KW-0677">Repeat</keyword>
<keyword evidence="10" id="KW-1185">Reference proteome</keyword>
<dbReference type="Gene3D" id="3.30.300.320">
    <property type="match status" value="1"/>
</dbReference>
<dbReference type="Pfam" id="PF11380">
    <property type="entry name" value="Stealth_CR2"/>
    <property type="match status" value="1"/>
</dbReference>
<dbReference type="InterPro" id="IPR002048">
    <property type="entry name" value="EF_hand_dom"/>
</dbReference>
<keyword evidence="6" id="KW-1133">Transmembrane helix</keyword>
<keyword evidence="6" id="KW-0472">Membrane</keyword>
<dbReference type="InterPro" id="IPR031357">
    <property type="entry name" value="Stealth_CR3"/>
</dbReference>
<dbReference type="PANTHER" id="PTHR24045">
    <property type="match status" value="1"/>
</dbReference>
<evidence type="ECO:0000313" key="10">
    <source>
        <dbReference type="Proteomes" id="UP001378592"/>
    </source>
</evidence>
<organism evidence="9 10">
    <name type="scientific">Gryllus longicercus</name>
    <dbReference type="NCBI Taxonomy" id="2509291"/>
    <lineage>
        <taxon>Eukaryota</taxon>
        <taxon>Metazoa</taxon>
        <taxon>Ecdysozoa</taxon>
        <taxon>Arthropoda</taxon>
        <taxon>Hexapoda</taxon>
        <taxon>Insecta</taxon>
        <taxon>Pterygota</taxon>
        <taxon>Neoptera</taxon>
        <taxon>Polyneoptera</taxon>
        <taxon>Orthoptera</taxon>
        <taxon>Ensifera</taxon>
        <taxon>Gryllidea</taxon>
        <taxon>Grylloidea</taxon>
        <taxon>Gryllidae</taxon>
        <taxon>Gryllinae</taxon>
        <taxon>Gryllus</taxon>
    </lineage>
</organism>
<evidence type="ECO:0008006" key="11">
    <source>
        <dbReference type="Google" id="ProtNLM"/>
    </source>
</evidence>
<dbReference type="Pfam" id="PF17103">
    <property type="entry name" value="Stealth_CR4"/>
    <property type="match status" value="1"/>
</dbReference>
<keyword evidence="6" id="KW-0812">Transmembrane</keyword>
<keyword evidence="5" id="KW-0325">Glycoprotein</keyword>
<dbReference type="GO" id="GO:0003976">
    <property type="term" value="F:UDP-N-acetylglucosamine-lysosomal-enzyme N-acetylglucosaminephosphotransferase activity"/>
    <property type="evidence" value="ECO:0007669"/>
    <property type="project" value="TreeGrafter"/>
</dbReference>
<dbReference type="EMBL" id="JAZDUA010000872">
    <property type="protein sequence ID" value="KAK7788976.1"/>
    <property type="molecule type" value="Genomic_DNA"/>
</dbReference>
<feature type="domain" description="EF-hand" evidence="7">
    <location>
        <begin position="726"/>
        <end position="761"/>
    </location>
</feature>
<dbReference type="PANTHER" id="PTHR24045:SF0">
    <property type="entry name" value="N-ACETYLGLUCOSAMINE-1-PHOSPHOTRANSFERASE SUBUNITS ALPHA_BETA"/>
    <property type="match status" value="1"/>
</dbReference>
<evidence type="ECO:0000313" key="9">
    <source>
        <dbReference type="EMBL" id="KAK7788976.1"/>
    </source>
</evidence>
<dbReference type="InterPro" id="IPR021520">
    <property type="entry name" value="Stealth_CR2"/>
</dbReference>
<dbReference type="InterPro" id="IPR031358">
    <property type="entry name" value="Stealth_CR1"/>
</dbReference>
<dbReference type="GO" id="GO:0005509">
    <property type="term" value="F:calcium ion binding"/>
    <property type="evidence" value="ECO:0007669"/>
    <property type="project" value="InterPro"/>
</dbReference>
<accession>A0AAN9YY36</accession>
<dbReference type="GO" id="GO:0016256">
    <property type="term" value="P:N-glycan processing to lysosome"/>
    <property type="evidence" value="ECO:0007669"/>
    <property type="project" value="TreeGrafter"/>
</dbReference>
<evidence type="ECO:0000256" key="4">
    <source>
        <dbReference type="ARBA" id="ARBA00023157"/>
    </source>
</evidence>
<feature type="domain" description="LNR" evidence="8">
    <location>
        <begin position="409"/>
        <end position="451"/>
    </location>
</feature>
<evidence type="ECO:0000256" key="1">
    <source>
        <dbReference type="ARBA" id="ARBA00007583"/>
    </source>
</evidence>
<gene>
    <name evidence="9" type="ORF">R5R35_013987</name>
</gene>
<evidence type="ECO:0000259" key="8">
    <source>
        <dbReference type="PROSITE" id="PS50258"/>
    </source>
</evidence>
<dbReference type="Pfam" id="PF00066">
    <property type="entry name" value="Notch"/>
    <property type="match status" value="1"/>
</dbReference>
<dbReference type="Pfam" id="PF17102">
    <property type="entry name" value="Stealth_CR3"/>
    <property type="match status" value="1"/>
</dbReference>
<dbReference type="InterPro" id="IPR047141">
    <property type="entry name" value="Stealth"/>
</dbReference>
<keyword evidence="4" id="KW-1015">Disulfide bond</keyword>
<dbReference type="GO" id="GO:0046835">
    <property type="term" value="P:carbohydrate phosphorylation"/>
    <property type="evidence" value="ECO:0007669"/>
    <property type="project" value="TreeGrafter"/>
</dbReference>
<dbReference type="InterPro" id="IPR011992">
    <property type="entry name" value="EF-hand-dom_pair"/>
</dbReference>
<protein>
    <recommendedName>
        <fullName evidence="11">N-acetylglucosamine-1-phosphotransferase subunits alpha/beta</fullName>
    </recommendedName>
</protein>
<evidence type="ECO:0000256" key="6">
    <source>
        <dbReference type="SAM" id="Phobius"/>
    </source>
</evidence>
<evidence type="ECO:0000256" key="5">
    <source>
        <dbReference type="ARBA" id="ARBA00023180"/>
    </source>
</evidence>
<dbReference type="Proteomes" id="UP001378592">
    <property type="component" value="Unassembled WGS sequence"/>
</dbReference>
<dbReference type="PROSITE" id="PS50222">
    <property type="entry name" value="EF_HAND_2"/>
    <property type="match status" value="1"/>
</dbReference>
<evidence type="ECO:0000259" key="7">
    <source>
        <dbReference type="PROSITE" id="PS50222"/>
    </source>
</evidence>
<dbReference type="InterPro" id="IPR031356">
    <property type="entry name" value="Stealth_CR4"/>
</dbReference>
<dbReference type="PROSITE" id="PS50258">
    <property type="entry name" value="LNR"/>
    <property type="match status" value="1"/>
</dbReference>
<keyword evidence="2" id="KW-0808">Transferase</keyword>
<dbReference type="AlphaFoldDB" id="A0AAN9YY36"/>
<dbReference type="InterPro" id="IPR000800">
    <property type="entry name" value="Notch_dom"/>
</dbReference>
<dbReference type="Gene3D" id="1.10.238.10">
    <property type="entry name" value="EF-hand"/>
    <property type="match status" value="1"/>
</dbReference>
<reference evidence="9 10" key="1">
    <citation type="submission" date="2024-03" db="EMBL/GenBank/DDBJ databases">
        <title>The genome assembly and annotation of the cricket Gryllus longicercus Weissman &amp; Gray.</title>
        <authorList>
            <person name="Szrajer S."/>
            <person name="Gray D."/>
            <person name="Ylla G."/>
        </authorList>
    </citation>
    <scope>NUCLEOTIDE SEQUENCE [LARGE SCALE GENOMIC DNA]</scope>
    <source>
        <strain evidence="9">DAG 2021-001</strain>
        <tissue evidence="9">Whole body minus gut</tissue>
    </source>
</reference>
<sequence length="968" mass="112140">MSFIMGSWKILQRRTYDILSHKYSFVFVLLAFLILTVSVIQFGEVWIEWNQTETVYSSFSDNVVGKSLQKKLCQTVPIDVVYTWVNGSDPLLLQQMQEHRNFMMKKSVKCQFTNCMPSHYAAYRGWMKYLDHRHIVKKIQVSDSNNKKGPQNWTLVEFSSPQAAESAAHSSVDLGSHNMSLSQAYWTSDQSAPNSYLLHNAVICTGLASTTLSKIKRMTSQELSLNIHVNIRRVWLNFEVNLMSLELPSVATTQEILKMDNVTVLGQKVNISKAYLILELPPPWDMKDLAPSRFEDKEELRYSLRSLETHAPWVRHIYLVTNGQIPYWLNLDNPRLTLLTHEEIFPNHSHLPTFSSPAIESHIHRIPGLSQQFLYLNDDVFFGQEVWPDDFITHTGGQKVYLSWPVPDCTESCPWSWIGDGSCDISCNISDCSFDGGDCSPSNEIVFPNEDVYDEHHSDVIDSPLNEHHFVDDSHLLDFRELTSFHNGEEEAPVLTSIKTEAMRVRRKLNFSLGDKKPSDQTQPTMSGYYHEITATSTSLQKDMFSAINNSMHLVSKNETEHVDNSVTSLFLKKLYHTSDFHSMHLISKNNDSYRQTLIAKNYSRNLHNSDHTNALHARDSNSLKRKWRSIHNPYNSKGVASWANKRSKDTFAESLLFVNRLYNNEFGFEVRKVPAHMPHLIDKTVMEILQARFPHEWEQTSSHKVRSAMDMQFAFSYFYFLMSEKQNHTISEIFDKFDTDHSGTWSDREIRTLLTQLNDLPLSYQKVVQFEDQICNCSLHSPQETPISTPPYERYQDSKLPVVSKMLISNCEPIKLSLLEKFGSHKKYQTEVVKEKNQAVTFKMLSSNLSQLIVMLDEVRRDPKKFICLNDNLDPNLDKDNTIVRAVLQDFFESLFPLPSAFELPPEYRNRFLHVSELKAWRSGRSLLRNGIYLCLILLLIFTLFSFLQIECCTFQRRRPRKIYQDV</sequence>
<evidence type="ECO:0000256" key="3">
    <source>
        <dbReference type="ARBA" id="ARBA00022737"/>
    </source>
</evidence>
<name>A0AAN9YY36_9ORTH</name>
<dbReference type="Pfam" id="PF17101">
    <property type="entry name" value="Stealth_CR1"/>
    <property type="match status" value="1"/>
</dbReference>
<dbReference type="GO" id="GO:0005794">
    <property type="term" value="C:Golgi apparatus"/>
    <property type="evidence" value="ECO:0007669"/>
    <property type="project" value="TreeGrafter"/>
</dbReference>
<evidence type="ECO:0000256" key="2">
    <source>
        <dbReference type="ARBA" id="ARBA00022679"/>
    </source>
</evidence>